<feature type="domain" description="ABC transmembrane type-1" evidence="8">
    <location>
        <begin position="85"/>
        <end position="301"/>
    </location>
</feature>
<evidence type="ECO:0000256" key="2">
    <source>
        <dbReference type="ARBA" id="ARBA00022448"/>
    </source>
</evidence>
<reference evidence="10" key="1">
    <citation type="journal article" date="2019" name="Int. J. Syst. Evol. Microbiol.">
        <title>The Global Catalogue of Microorganisms (GCM) 10K type strain sequencing project: providing services to taxonomists for standard genome sequencing and annotation.</title>
        <authorList>
            <consortium name="The Broad Institute Genomics Platform"/>
            <consortium name="The Broad Institute Genome Sequencing Center for Infectious Disease"/>
            <person name="Wu L."/>
            <person name="Ma J."/>
        </authorList>
    </citation>
    <scope>NUCLEOTIDE SEQUENCE [LARGE SCALE GENOMIC DNA]</scope>
    <source>
        <strain evidence="10">CGMCC 1.15053</strain>
    </source>
</reference>
<dbReference type="Gene3D" id="1.10.3720.10">
    <property type="entry name" value="MetI-like"/>
    <property type="match status" value="1"/>
</dbReference>
<comment type="subcellular location">
    <subcellularLocation>
        <location evidence="1 7">Cell membrane</location>
        <topology evidence="1 7">Multi-pass membrane protein</topology>
    </subcellularLocation>
</comment>
<feature type="transmembrane region" description="Helical" evidence="7">
    <location>
        <begin position="172"/>
        <end position="197"/>
    </location>
</feature>
<dbReference type="Proteomes" id="UP001595979">
    <property type="component" value="Unassembled WGS sequence"/>
</dbReference>
<dbReference type="InterPro" id="IPR000515">
    <property type="entry name" value="MetI-like"/>
</dbReference>
<dbReference type="PROSITE" id="PS50928">
    <property type="entry name" value="ABC_TM1"/>
    <property type="match status" value="1"/>
</dbReference>
<dbReference type="PANTHER" id="PTHR30193:SF37">
    <property type="entry name" value="INNER MEMBRANE ABC TRANSPORTER PERMEASE PROTEIN YCJO"/>
    <property type="match status" value="1"/>
</dbReference>
<dbReference type="InterPro" id="IPR051393">
    <property type="entry name" value="ABC_transporter_permease"/>
</dbReference>
<dbReference type="SUPFAM" id="SSF160964">
    <property type="entry name" value="MalF N-terminal region-like"/>
    <property type="match status" value="1"/>
</dbReference>
<dbReference type="RefSeq" id="WP_380051303.1">
    <property type="nucleotide sequence ID" value="NZ_JBHSOH010000032.1"/>
</dbReference>
<dbReference type="SUPFAM" id="SSF161098">
    <property type="entry name" value="MetI-like"/>
    <property type="match status" value="1"/>
</dbReference>
<feature type="transmembrane region" description="Helical" evidence="7">
    <location>
        <begin position="278"/>
        <end position="300"/>
    </location>
</feature>
<keyword evidence="6 7" id="KW-0472">Membrane</keyword>
<evidence type="ECO:0000256" key="1">
    <source>
        <dbReference type="ARBA" id="ARBA00004651"/>
    </source>
</evidence>
<evidence type="ECO:0000313" key="9">
    <source>
        <dbReference type="EMBL" id="MFC5849829.1"/>
    </source>
</evidence>
<evidence type="ECO:0000256" key="4">
    <source>
        <dbReference type="ARBA" id="ARBA00022692"/>
    </source>
</evidence>
<dbReference type="CDD" id="cd06261">
    <property type="entry name" value="TM_PBP2"/>
    <property type="match status" value="1"/>
</dbReference>
<feature type="transmembrane region" description="Helical" evidence="7">
    <location>
        <begin position="89"/>
        <end position="111"/>
    </location>
</feature>
<gene>
    <name evidence="9" type="ORF">ACFPQ6_16115</name>
</gene>
<feature type="transmembrane region" description="Helical" evidence="7">
    <location>
        <begin position="118"/>
        <end position="139"/>
    </location>
</feature>
<name>A0ABW1DN92_9DEIO</name>
<dbReference type="PANTHER" id="PTHR30193">
    <property type="entry name" value="ABC TRANSPORTER PERMEASE PROTEIN"/>
    <property type="match status" value="1"/>
</dbReference>
<keyword evidence="10" id="KW-1185">Reference proteome</keyword>
<comment type="caution">
    <text evidence="9">The sequence shown here is derived from an EMBL/GenBank/DDBJ whole genome shotgun (WGS) entry which is preliminary data.</text>
</comment>
<proteinExistence type="inferred from homology"/>
<keyword evidence="3" id="KW-1003">Cell membrane</keyword>
<feature type="transmembrane region" description="Helical" evidence="7">
    <location>
        <begin position="25"/>
        <end position="47"/>
    </location>
</feature>
<keyword evidence="4 7" id="KW-0812">Transmembrane</keyword>
<evidence type="ECO:0000256" key="7">
    <source>
        <dbReference type="RuleBase" id="RU363032"/>
    </source>
</evidence>
<dbReference type="EMBL" id="JBHSOH010000032">
    <property type="protein sequence ID" value="MFC5849829.1"/>
    <property type="molecule type" value="Genomic_DNA"/>
</dbReference>
<protein>
    <submittedName>
        <fullName evidence="9">Carbohydrate ABC transporter permease</fullName>
    </submittedName>
</protein>
<evidence type="ECO:0000256" key="5">
    <source>
        <dbReference type="ARBA" id="ARBA00022989"/>
    </source>
</evidence>
<evidence type="ECO:0000256" key="6">
    <source>
        <dbReference type="ARBA" id="ARBA00023136"/>
    </source>
</evidence>
<evidence type="ECO:0000313" key="10">
    <source>
        <dbReference type="Proteomes" id="UP001595979"/>
    </source>
</evidence>
<sequence>MSLTAEPAAATPPQARRAPRPRQDWIAVAFLAPAVLILAVFLIYPLIANFRLSFVDWNGLGNTARNVGWSNWLELSHDPVFVRALGNNALLAVLSILIQLPLGLLLAVALGRASRGSAFLRVVYVVPLLMSSVAIGTVFRNLYDPNFGAINVGLRALHLDALAQDWLGDPRFALLSVIAVICWQSIPFYMLLFMAGLSSMPAELGEAATLDGATPGVIFWRITLPFLQGTIRSAAVLSLIGALRYFDLVYVMTGGGPTNASELMATYMYRTVFSGFNIGYGAAISSAMFLIVVVVAGLALRLTRRYQTEV</sequence>
<keyword evidence="2 7" id="KW-0813">Transport</keyword>
<evidence type="ECO:0000259" key="8">
    <source>
        <dbReference type="PROSITE" id="PS50928"/>
    </source>
</evidence>
<dbReference type="InterPro" id="IPR035906">
    <property type="entry name" value="MetI-like_sf"/>
</dbReference>
<evidence type="ECO:0000256" key="3">
    <source>
        <dbReference type="ARBA" id="ARBA00022475"/>
    </source>
</evidence>
<dbReference type="Pfam" id="PF00528">
    <property type="entry name" value="BPD_transp_1"/>
    <property type="match status" value="1"/>
</dbReference>
<organism evidence="9 10">
    <name type="scientific">Deinococcus petrolearius</name>
    <dbReference type="NCBI Taxonomy" id="1751295"/>
    <lineage>
        <taxon>Bacteria</taxon>
        <taxon>Thermotogati</taxon>
        <taxon>Deinococcota</taxon>
        <taxon>Deinococci</taxon>
        <taxon>Deinococcales</taxon>
        <taxon>Deinococcaceae</taxon>
        <taxon>Deinococcus</taxon>
    </lineage>
</organism>
<accession>A0ABW1DN92</accession>
<comment type="similarity">
    <text evidence="7">Belongs to the binding-protein-dependent transport system permease family.</text>
</comment>
<keyword evidence="5 7" id="KW-1133">Transmembrane helix</keyword>